<dbReference type="Pfam" id="PF07690">
    <property type="entry name" value="MFS_1"/>
    <property type="match status" value="1"/>
</dbReference>
<dbReference type="FunFam" id="1.10.1200.10:FF:000016">
    <property type="entry name" value="Non-ribosomal peptide synthase"/>
    <property type="match status" value="1"/>
</dbReference>
<dbReference type="SUPFAM" id="SSF47336">
    <property type="entry name" value="ACP-like"/>
    <property type="match status" value="1"/>
</dbReference>
<evidence type="ECO:0000259" key="6">
    <source>
        <dbReference type="PROSITE" id="PS50075"/>
    </source>
</evidence>
<dbReference type="Pfam" id="PF00501">
    <property type="entry name" value="AMP-binding"/>
    <property type="match status" value="1"/>
</dbReference>
<dbReference type="InterPro" id="IPR036259">
    <property type="entry name" value="MFS_trans_sf"/>
</dbReference>
<reference evidence="7" key="1">
    <citation type="submission" date="2021-01" db="EMBL/GenBank/DDBJ databases">
        <title>Whole genome shotgun sequence of Acrocarpospora phusangensis NBRC 108782.</title>
        <authorList>
            <person name="Komaki H."/>
            <person name="Tamura T."/>
        </authorList>
    </citation>
    <scope>NUCLEOTIDE SEQUENCE</scope>
    <source>
        <strain evidence="7">NBRC 108782</strain>
    </source>
</reference>
<dbReference type="InterPro" id="IPR045851">
    <property type="entry name" value="AMP-bd_C_sf"/>
</dbReference>
<dbReference type="NCBIfam" id="TIGR01733">
    <property type="entry name" value="AA-adenyl-dom"/>
    <property type="match status" value="1"/>
</dbReference>
<dbReference type="Gene3D" id="3.30.300.30">
    <property type="match status" value="1"/>
</dbReference>
<feature type="region of interest" description="Disordered" evidence="4">
    <location>
        <begin position="1330"/>
        <end position="1353"/>
    </location>
</feature>
<keyword evidence="5" id="KW-1133">Transmembrane helix</keyword>
<keyword evidence="2" id="KW-0596">Phosphopantetheine</keyword>
<dbReference type="CDD" id="cd05930">
    <property type="entry name" value="A_NRPS"/>
    <property type="match status" value="1"/>
</dbReference>
<dbReference type="Proteomes" id="UP000640052">
    <property type="component" value="Unassembled WGS sequence"/>
</dbReference>
<dbReference type="GO" id="GO:0072330">
    <property type="term" value="P:monocarboxylic acid biosynthetic process"/>
    <property type="evidence" value="ECO:0007669"/>
    <property type="project" value="UniProtKB-ARBA"/>
</dbReference>
<feature type="transmembrane region" description="Helical" evidence="5">
    <location>
        <begin position="1533"/>
        <end position="1556"/>
    </location>
</feature>
<dbReference type="SUPFAM" id="SSF53474">
    <property type="entry name" value="alpha/beta-Hydrolases"/>
    <property type="match status" value="1"/>
</dbReference>
<sequence>MFAVTASGQIPLSLGQERLWFLHELTPDDASYNICVTERLLGPLDTDALERALRAVVLRHDILRTRYPAVDGRPFQVVGETVPALERLSAPTPEHARAMVGELTNLPFDLATGPVLRAALIAAGPEEHVLVIVLHHIAGDGWSLGLLFEEISTLYAGGELPVLPLQYAEHARRRQDQPADTSYWRERLAGAATLDLPADRPRPRVRTSKGDCVARRLPAELVAEAGLLARRERVTLFMLLLAAFQTQLSRYTGAEDFCVGTPVSARDNEDVEKLIGFFLNTVVLRADLAGDPSFRDLLRRTRRTAIDAFVHADTPFDQLVTELGVARDLSRTPVFQTQFSFRNERNAGLALPGITAEPYDPGFHQAKFDLSLEISPSGEAFFVYSADLFDRETVERFAANFETLLRSIVADPDRPVSELDLLTQDETDLLLTWSRPASPPPPVPARTLAELVETTARRVPKTTAIRYGDASLTYADLNTRADALAARLRALGVGPDVRVAICQEQSVEIAVSIVAVMKAGGAYVPLDPDQPEERRAYMLADSGALVVITDSGPAPLSPAIETRPGNAAQGDPDRSGEVTPRRSAHGAGPRDGEETRLNRPGKSNPPADPGDAEETFPGEPVSGEATADSLAYVIYTSGSTGRPKGVAVQHRQVLNYLADVRERFDVGEGASFALLQSLAFDFGMTVFYLSLMTGGTLRLLPSKISGAELAGHMGGIDYLKMTPSHLAALAADADVRSLLPRRLLILGGEGSSWEWTRTLAGYGQVVNHYGPTEATVGVATYRVSAEVEPAGPITPIGRPLGHAELFVLDRLGKPVPVGVAGELCIGGDRLARGYLGRPDLTAEKFVESPYGRIYRTGDLARWLPTGDLEFLGRRDLQVKIRGYRVELGEIDEHLRHLPAIAHGVVDARDGELVAYLVAAPDVQRPSVGELRRELAGRLPEYMVPTRYVWLADLPLKGHGKVDRAALPAPEDTRPDQDVPFEPPADAIEEIVAAAWCEALGLRRVGVLDDFFDLGGHSLLAARIIARLRRELPEGSSPVGLMDLFQHPTVRELAGVARAATVVRGLLYRLTKPGARGPVAQGPDGRSGTRNLVCVPYGGGSAVVYQPLADALPEGWGLYSVAVPGHDLGLAEEPQPLAEVAARCADEIIATVQGRLTLYGHCGVGGALTIEIARRLEAQGRAIDAIYLGGIFPFARPTKGLMGRWAKLARLERLRSDRGQINWLTALGADLSGLDDEQKTFVIRNMRHDARAAEDYFTALMDSGTAKLSAPITSVVGEYDPATDYYEERYREWEFITDDTHLAVLDEGGHYFLKYRPEELAAIVTRPVPGVTAGGEENGRDPLGTAGHSASGDSVAVGIPDNVSAAQAVSPEESVGPASGGGDTAALPKTAGNPASRRTRGGPEPTVRRFLAVASGQMICLVGSTLTEFALPLWVYLQNRSMTQLAILQVLAVIPGILVAPLAGALVDRSSRRTVMIAGNAAALAVQAATAVLIWTAAFQVWHLYVLLPCLSVALTCQRLAFTSAVPQLVPKRYLGHANGVAQMTLGVAQFIAPLAAVGLLSTVGLKGILILDVAGHLATLAVLAVVAFPATMAHRRREPVLREIAEGFRLSIGDRAFRAMVVFFALLSLGLSPVFLMYSPLVLSFGTLADAGAIALTAGAGAVAGGLTMGLWGGPARRRMRGMLLATLLIAASCLVVGASEALPLIGLGAFGVSFGLALVNGVYATIIQTKVPQRFHGRVFALNQMVAWSTIPIGVGVVAPLGTRLLGDIGVMYLVFGAFIAVVAAGAMATRTLARFDDEVPDATPDDLVGLERKVRYEAETGGARVGVV</sequence>
<dbReference type="InterPro" id="IPR011701">
    <property type="entry name" value="MFS"/>
</dbReference>
<dbReference type="RefSeq" id="WP_239161935.1">
    <property type="nucleotide sequence ID" value="NZ_BOOA01000043.1"/>
</dbReference>
<dbReference type="Pfam" id="PF00668">
    <property type="entry name" value="Condensation"/>
    <property type="match status" value="1"/>
</dbReference>
<dbReference type="Pfam" id="PF00550">
    <property type="entry name" value="PP-binding"/>
    <property type="match status" value="1"/>
</dbReference>
<dbReference type="GO" id="GO:0022857">
    <property type="term" value="F:transmembrane transporter activity"/>
    <property type="evidence" value="ECO:0007669"/>
    <property type="project" value="InterPro"/>
</dbReference>
<keyword evidence="5" id="KW-0812">Transmembrane</keyword>
<dbReference type="InterPro" id="IPR001242">
    <property type="entry name" value="Condensation_dom"/>
</dbReference>
<dbReference type="GO" id="GO:0008610">
    <property type="term" value="P:lipid biosynthetic process"/>
    <property type="evidence" value="ECO:0007669"/>
    <property type="project" value="UniProtKB-ARBA"/>
</dbReference>
<dbReference type="EMBL" id="BOOA01000043">
    <property type="protein sequence ID" value="GIH26669.1"/>
    <property type="molecule type" value="Genomic_DNA"/>
</dbReference>
<dbReference type="Gene3D" id="1.20.1250.20">
    <property type="entry name" value="MFS general substrate transporter like domains"/>
    <property type="match status" value="1"/>
</dbReference>
<dbReference type="PROSITE" id="PS00455">
    <property type="entry name" value="AMP_BINDING"/>
    <property type="match status" value="1"/>
</dbReference>
<dbReference type="Gene3D" id="3.30.559.30">
    <property type="entry name" value="Nonribosomal peptide synthetase, condensation domain"/>
    <property type="match status" value="1"/>
</dbReference>
<feature type="region of interest" description="Disordered" evidence="4">
    <location>
        <begin position="555"/>
        <end position="622"/>
    </location>
</feature>
<comment type="caution">
    <text evidence="7">The sequence shown here is derived from an EMBL/GenBank/DDBJ whole genome shotgun (WGS) entry which is preliminary data.</text>
</comment>
<feature type="region of interest" description="Disordered" evidence="4">
    <location>
        <begin position="1366"/>
        <end position="1403"/>
    </location>
</feature>
<dbReference type="PANTHER" id="PTHR45527:SF1">
    <property type="entry name" value="FATTY ACID SYNTHASE"/>
    <property type="match status" value="1"/>
</dbReference>
<feature type="transmembrane region" description="Helical" evidence="5">
    <location>
        <begin position="1740"/>
        <end position="1760"/>
    </location>
</feature>
<feature type="transmembrane region" description="Helical" evidence="5">
    <location>
        <begin position="1683"/>
        <end position="1700"/>
    </location>
</feature>
<dbReference type="GO" id="GO:0047527">
    <property type="term" value="F:2,3-dihydroxybenzoate-serine ligase activity"/>
    <property type="evidence" value="ECO:0007669"/>
    <property type="project" value="TreeGrafter"/>
</dbReference>
<feature type="transmembrane region" description="Helical" evidence="5">
    <location>
        <begin position="1473"/>
        <end position="1495"/>
    </location>
</feature>
<dbReference type="Gene3D" id="3.30.559.10">
    <property type="entry name" value="Chloramphenicol acetyltransferase-like domain"/>
    <property type="match status" value="1"/>
</dbReference>
<dbReference type="InterPro" id="IPR009081">
    <property type="entry name" value="PP-bd_ACP"/>
</dbReference>
<dbReference type="Gene3D" id="3.40.50.12780">
    <property type="entry name" value="N-terminal domain of ligase-like"/>
    <property type="match status" value="1"/>
</dbReference>
<keyword evidence="3" id="KW-0597">Phosphoprotein</keyword>
<dbReference type="InterPro" id="IPR000873">
    <property type="entry name" value="AMP-dep_synth/lig_dom"/>
</dbReference>
<gene>
    <name evidence="7" type="ORF">Aph01nite_49790</name>
</gene>
<accession>A0A919QCH1</accession>
<keyword evidence="8" id="KW-1185">Reference proteome</keyword>
<feature type="compositionally biased region" description="Basic and acidic residues" evidence="4">
    <location>
        <begin position="571"/>
        <end position="580"/>
    </location>
</feature>
<dbReference type="SUPFAM" id="SSF103473">
    <property type="entry name" value="MFS general substrate transporter"/>
    <property type="match status" value="1"/>
</dbReference>
<evidence type="ECO:0000313" key="7">
    <source>
        <dbReference type="EMBL" id="GIH26669.1"/>
    </source>
</evidence>
<dbReference type="InterPro" id="IPR042099">
    <property type="entry name" value="ANL_N_sf"/>
</dbReference>
<dbReference type="PROSITE" id="PS00012">
    <property type="entry name" value="PHOSPHOPANTETHEINE"/>
    <property type="match status" value="1"/>
</dbReference>
<dbReference type="SUPFAM" id="SSF52777">
    <property type="entry name" value="CoA-dependent acyltransferases"/>
    <property type="match status" value="2"/>
</dbReference>
<dbReference type="GO" id="GO:0043041">
    <property type="term" value="P:amino acid activation for nonribosomal peptide biosynthetic process"/>
    <property type="evidence" value="ECO:0007669"/>
    <property type="project" value="TreeGrafter"/>
</dbReference>
<dbReference type="InterPro" id="IPR023213">
    <property type="entry name" value="CAT-like_dom_sf"/>
</dbReference>
<feature type="transmembrane region" description="Helical" evidence="5">
    <location>
        <begin position="1706"/>
        <end position="1728"/>
    </location>
</feature>
<feature type="transmembrane region" description="Helical" evidence="5">
    <location>
        <begin position="1501"/>
        <end position="1521"/>
    </location>
</feature>
<feature type="transmembrane region" description="Helical" evidence="5">
    <location>
        <begin position="1619"/>
        <end position="1639"/>
    </location>
</feature>
<protein>
    <recommendedName>
        <fullName evidence="6">Carrier domain-containing protein</fullName>
    </recommendedName>
</protein>
<dbReference type="Gene3D" id="3.40.50.1820">
    <property type="entry name" value="alpha/beta hydrolase"/>
    <property type="match status" value="1"/>
</dbReference>
<dbReference type="InterPro" id="IPR001031">
    <property type="entry name" value="Thioesterase"/>
</dbReference>
<evidence type="ECO:0000256" key="4">
    <source>
        <dbReference type="SAM" id="MobiDB-lite"/>
    </source>
</evidence>
<dbReference type="CDD" id="cd06173">
    <property type="entry name" value="MFS_MefA_like"/>
    <property type="match status" value="1"/>
</dbReference>
<dbReference type="CDD" id="cd19531">
    <property type="entry name" value="LCL_NRPS-like"/>
    <property type="match status" value="1"/>
</dbReference>
<evidence type="ECO:0000256" key="2">
    <source>
        <dbReference type="ARBA" id="ARBA00022450"/>
    </source>
</evidence>
<feature type="domain" description="Carrier" evidence="6">
    <location>
        <begin position="982"/>
        <end position="1060"/>
    </location>
</feature>
<dbReference type="SUPFAM" id="SSF56801">
    <property type="entry name" value="Acetyl-CoA synthetase-like"/>
    <property type="match status" value="1"/>
</dbReference>
<evidence type="ECO:0000256" key="3">
    <source>
        <dbReference type="ARBA" id="ARBA00022553"/>
    </source>
</evidence>
<dbReference type="InterPro" id="IPR020806">
    <property type="entry name" value="PKS_PP-bd"/>
</dbReference>
<dbReference type="InterPro" id="IPR010071">
    <property type="entry name" value="AA_adenyl_dom"/>
</dbReference>
<keyword evidence="5" id="KW-0472">Membrane</keyword>
<dbReference type="Pfam" id="PF00975">
    <property type="entry name" value="Thioesterase"/>
    <property type="match status" value="1"/>
</dbReference>
<dbReference type="PROSITE" id="PS50075">
    <property type="entry name" value="CARRIER"/>
    <property type="match status" value="1"/>
</dbReference>
<dbReference type="GO" id="GO:0009239">
    <property type="term" value="P:enterobactin biosynthetic process"/>
    <property type="evidence" value="ECO:0007669"/>
    <property type="project" value="TreeGrafter"/>
</dbReference>
<organism evidence="7 8">
    <name type="scientific">Acrocarpospora phusangensis</name>
    <dbReference type="NCBI Taxonomy" id="1070424"/>
    <lineage>
        <taxon>Bacteria</taxon>
        <taxon>Bacillati</taxon>
        <taxon>Actinomycetota</taxon>
        <taxon>Actinomycetes</taxon>
        <taxon>Streptosporangiales</taxon>
        <taxon>Streptosporangiaceae</taxon>
        <taxon>Acrocarpospora</taxon>
    </lineage>
</organism>
<dbReference type="GO" id="GO:0031177">
    <property type="term" value="F:phosphopantetheine binding"/>
    <property type="evidence" value="ECO:0007669"/>
    <property type="project" value="InterPro"/>
</dbReference>
<feature type="transmembrane region" description="Helical" evidence="5">
    <location>
        <begin position="1772"/>
        <end position="1790"/>
    </location>
</feature>
<dbReference type="Gene3D" id="1.10.1200.10">
    <property type="entry name" value="ACP-like"/>
    <property type="match status" value="1"/>
</dbReference>
<feature type="transmembrane region" description="Helical" evidence="5">
    <location>
        <begin position="1651"/>
        <end position="1671"/>
    </location>
</feature>
<evidence type="ECO:0000256" key="5">
    <source>
        <dbReference type="SAM" id="Phobius"/>
    </source>
</evidence>
<dbReference type="GO" id="GO:0005829">
    <property type="term" value="C:cytosol"/>
    <property type="evidence" value="ECO:0007669"/>
    <property type="project" value="TreeGrafter"/>
</dbReference>
<feature type="transmembrane region" description="Helical" evidence="5">
    <location>
        <begin position="1445"/>
        <end position="1466"/>
    </location>
</feature>
<dbReference type="InterPro" id="IPR036736">
    <property type="entry name" value="ACP-like_sf"/>
</dbReference>
<proteinExistence type="predicted"/>
<dbReference type="PANTHER" id="PTHR45527">
    <property type="entry name" value="NONRIBOSOMAL PEPTIDE SYNTHETASE"/>
    <property type="match status" value="1"/>
</dbReference>
<name>A0A919QCH1_9ACTN</name>
<feature type="compositionally biased region" description="Basic and acidic residues" evidence="4">
    <location>
        <begin position="588"/>
        <end position="597"/>
    </location>
</feature>
<dbReference type="GO" id="GO:0009366">
    <property type="term" value="C:enterobactin synthetase complex"/>
    <property type="evidence" value="ECO:0007669"/>
    <property type="project" value="TreeGrafter"/>
</dbReference>
<dbReference type="InterPro" id="IPR020845">
    <property type="entry name" value="AMP-binding_CS"/>
</dbReference>
<dbReference type="InterPro" id="IPR029058">
    <property type="entry name" value="AB_hydrolase_fold"/>
</dbReference>
<feature type="transmembrane region" description="Helical" evidence="5">
    <location>
        <begin position="1568"/>
        <end position="1588"/>
    </location>
</feature>
<dbReference type="SMART" id="SM00823">
    <property type="entry name" value="PKS_PP"/>
    <property type="match status" value="1"/>
</dbReference>
<comment type="cofactor">
    <cofactor evidence="1">
        <name>pantetheine 4'-phosphate</name>
        <dbReference type="ChEBI" id="CHEBI:47942"/>
    </cofactor>
</comment>
<dbReference type="InterPro" id="IPR006162">
    <property type="entry name" value="Ppantetheine_attach_site"/>
</dbReference>
<evidence type="ECO:0000256" key="1">
    <source>
        <dbReference type="ARBA" id="ARBA00001957"/>
    </source>
</evidence>
<evidence type="ECO:0000313" key="8">
    <source>
        <dbReference type="Proteomes" id="UP000640052"/>
    </source>
</evidence>